<keyword evidence="2" id="KW-1185">Reference proteome</keyword>
<accession>A0A9N9ISB8</accession>
<gene>
    <name evidence="1" type="ORF">FMOSSE_LOCUS16500</name>
</gene>
<evidence type="ECO:0000313" key="1">
    <source>
        <dbReference type="EMBL" id="CAG8748042.1"/>
    </source>
</evidence>
<feature type="non-terminal residue" evidence="1">
    <location>
        <position position="1"/>
    </location>
</feature>
<dbReference type="AlphaFoldDB" id="A0A9N9ISB8"/>
<evidence type="ECO:0000313" key="2">
    <source>
        <dbReference type="Proteomes" id="UP000789375"/>
    </source>
</evidence>
<proteinExistence type="predicted"/>
<comment type="caution">
    <text evidence="1">The sequence shown here is derived from an EMBL/GenBank/DDBJ whole genome shotgun (WGS) entry which is preliminary data.</text>
</comment>
<reference evidence="1" key="1">
    <citation type="submission" date="2021-06" db="EMBL/GenBank/DDBJ databases">
        <authorList>
            <person name="Kallberg Y."/>
            <person name="Tangrot J."/>
            <person name="Rosling A."/>
        </authorList>
    </citation>
    <scope>NUCLEOTIDE SEQUENCE</scope>
    <source>
        <strain evidence="1">87-6 pot B 2015</strain>
    </source>
</reference>
<dbReference type="EMBL" id="CAJVPP010023722">
    <property type="protein sequence ID" value="CAG8748042.1"/>
    <property type="molecule type" value="Genomic_DNA"/>
</dbReference>
<protein>
    <submittedName>
        <fullName evidence="1">11859_t:CDS:1</fullName>
    </submittedName>
</protein>
<dbReference type="Proteomes" id="UP000789375">
    <property type="component" value="Unassembled WGS sequence"/>
</dbReference>
<sequence length="40" mass="4611">DCGKITKFFHKSHQACSILHQGLAQMMIKSEGLHTWIKTR</sequence>
<organism evidence="1 2">
    <name type="scientific">Funneliformis mosseae</name>
    <name type="common">Endomycorrhizal fungus</name>
    <name type="synonym">Glomus mosseae</name>
    <dbReference type="NCBI Taxonomy" id="27381"/>
    <lineage>
        <taxon>Eukaryota</taxon>
        <taxon>Fungi</taxon>
        <taxon>Fungi incertae sedis</taxon>
        <taxon>Mucoromycota</taxon>
        <taxon>Glomeromycotina</taxon>
        <taxon>Glomeromycetes</taxon>
        <taxon>Glomerales</taxon>
        <taxon>Glomeraceae</taxon>
        <taxon>Funneliformis</taxon>
    </lineage>
</organism>
<name>A0A9N9ISB8_FUNMO</name>